<gene>
    <name evidence="3" type="ORF">EPUS_04515</name>
</gene>
<dbReference type="OrthoDB" id="2968323at2759"/>
<dbReference type="OMA" id="STYEYSH"/>
<accession>U1GA22</accession>
<dbReference type="InterPro" id="IPR051678">
    <property type="entry name" value="AGP_Transferase"/>
</dbReference>
<dbReference type="Proteomes" id="UP000019373">
    <property type="component" value="Unassembled WGS sequence"/>
</dbReference>
<proteinExistence type="predicted"/>
<dbReference type="Pfam" id="PF01636">
    <property type="entry name" value="APH"/>
    <property type="match status" value="1"/>
</dbReference>
<evidence type="ECO:0000256" key="1">
    <source>
        <dbReference type="SAM" id="MobiDB-lite"/>
    </source>
</evidence>
<feature type="compositionally biased region" description="Basic and acidic residues" evidence="1">
    <location>
        <begin position="19"/>
        <end position="49"/>
    </location>
</feature>
<dbReference type="EMBL" id="KE721492">
    <property type="protein sequence ID" value="ERF68863.1"/>
    <property type="molecule type" value="Genomic_DNA"/>
</dbReference>
<feature type="region of interest" description="Disordered" evidence="1">
    <location>
        <begin position="1"/>
        <end position="78"/>
    </location>
</feature>
<name>U1GA22_ENDPU</name>
<dbReference type="AlphaFoldDB" id="U1GA22"/>
<dbReference type="InterPro" id="IPR011009">
    <property type="entry name" value="Kinase-like_dom_sf"/>
</dbReference>
<sequence length="532" mass="60418">MEEKFKGLMVGEPSTLAEEQSKDSAVDESKNSSKEKSKNLSKEKSKDSTEEQPDDSADNSDSPIGSHSTTPNSTSTYEYSHEPFLSFQHKIVELAGQMGASNISDVMRLKGGSSNRVISATICCANESAPQIRGVFRIPRFTIWPDDEKAVTEPYELDRRIYEQLALWSLLAAHGVPAPRILAFDATAANAIHSPYTFQELANGTRLDEVYEKMSLDGKLSIVDELVRLLDHCESIKFSEAGRIDCVKGPNDQQTILPNRVGLFGHQRSGETATAAEIIGFGTGGEPRVPTRPVRDLRDLLKTQLDAWITYEIESAPVPKNRFTWNLFRRLQDVMQEMEALGFFEADLPFEKGMKEPRNILYHWDLEPRNILITPGFETGVIKDVQRWRISAVLDWDDSLILPPILSRKPPIWLWDFSDLDAEINSFVPKDYDGDVDLLPADRYGENSGRLSEDDRRIKTYFEANFVRALSLKNPHLDMAVYHDEAYGRGQWLRRLARFALDGFEDNRDAQRFDRFVEDWNRARPTFQTSGI</sequence>
<evidence type="ECO:0000313" key="3">
    <source>
        <dbReference type="EMBL" id="ERF68863.1"/>
    </source>
</evidence>
<dbReference type="eggNOG" id="ENOG502SSYN">
    <property type="taxonomic scope" value="Eukaryota"/>
</dbReference>
<protein>
    <recommendedName>
        <fullName evidence="2">Aminoglycoside phosphotransferase domain-containing protein</fullName>
    </recommendedName>
</protein>
<keyword evidence="4" id="KW-1185">Reference proteome</keyword>
<feature type="compositionally biased region" description="Polar residues" evidence="1">
    <location>
        <begin position="59"/>
        <end position="78"/>
    </location>
</feature>
<evidence type="ECO:0000313" key="4">
    <source>
        <dbReference type="Proteomes" id="UP000019373"/>
    </source>
</evidence>
<dbReference type="RefSeq" id="XP_007805481.1">
    <property type="nucleotide sequence ID" value="XM_007807290.1"/>
</dbReference>
<dbReference type="PANTHER" id="PTHR21310:SF56">
    <property type="entry name" value="AMINOGLYCOSIDE PHOSPHOTRANSFERASE DOMAIN-CONTAINING PROTEIN"/>
    <property type="match status" value="1"/>
</dbReference>
<evidence type="ECO:0000259" key="2">
    <source>
        <dbReference type="Pfam" id="PF01636"/>
    </source>
</evidence>
<dbReference type="PANTHER" id="PTHR21310">
    <property type="entry name" value="AMINOGLYCOSIDE PHOSPHOTRANSFERASE-RELATED-RELATED"/>
    <property type="match status" value="1"/>
</dbReference>
<organism evidence="3 4">
    <name type="scientific">Endocarpon pusillum (strain Z07020 / HMAS-L-300199)</name>
    <name type="common">Lichen-forming fungus</name>
    <dbReference type="NCBI Taxonomy" id="1263415"/>
    <lineage>
        <taxon>Eukaryota</taxon>
        <taxon>Fungi</taxon>
        <taxon>Dikarya</taxon>
        <taxon>Ascomycota</taxon>
        <taxon>Pezizomycotina</taxon>
        <taxon>Eurotiomycetes</taxon>
        <taxon>Chaetothyriomycetidae</taxon>
        <taxon>Verrucariales</taxon>
        <taxon>Verrucariaceae</taxon>
        <taxon>Endocarpon</taxon>
    </lineage>
</organism>
<dbReference type="HOGENOM" id="CLU_496923_0_0_1"/>
<feature type="domain" description="Aminoglycoside phosphotransferase" evidence="2">
    <location>
        <begin position="156"/>
        <end position="405"/>
    </location>
</feature>
<dbReference type="SUPFAM" id="SSF56112">
    <property type="entry name" value="Protein kinase-like (PK-like)"/>
    <property type="match status" value="1"/>
</dbReference>
<dbReference type="GeneID" id="19239470"/>
<reference evidence="4" key="1">
    <citation type="journal article" date="2014" name="BMC Genomics">
        <title>Genome characteristics reveal the impact of lichenization on lichen-forming fungus Endocarpon pusillum Hedwig (Verrucariales, Ascomycota).</title>
        <authorList>
            <person name="Wang Y.-Y."/>
            <person name="Liu B."/>
            <person name="Zhang X.-Y."/>
            <person name="Zhou Q.-M."/>
            <person name="Zhang T."/>
            <person name="Li H."/>
            <person name="Yu Y.-F."/>
            <person name="Zhang X.-L."/>
            <person name="Hao X.-Y."/>
            <person name="Wang M."/>
            <person name="Wang L."/>
            <person name="Wei J.-C."/>
        </authorList>
    </citation>
    <scope>NUCLEOTIDE SEQUENCE [LARGE SCALE GENOMIC DNA]</scope>
    <source>
        <strain evidence="4">Z07020 / HMAS-L-300199</strain>
    </source>
</reference>
<dbReference type="InterPro" id="IPR002575">
    <property type="entry name" value="Aminoglycoside_PTrfase"/>
</dbReference>